<evidence type="ECO:0000256" key="2">
    <source>
        <dbReference type="ARBA" id="ARBA00022679"/>
    </source>
</evidence>
<proteinExistence type="inferred from homology"/>
<organism evidence="5">
    <name type="scientific">Streptomyces sp. R28</name>
    <dbReference type="NCBI Taxonomy" id="3238628"/>
    <lineage>
        <taxon>Bacteria</taxon>
        <taxon>Bacillati</taxon>
        <taxon>Actinomycetota</taxon>
        <taxon>Actinomycetes</taxon>
        <taxon>Kitasatosporales</taxon>
        <taxon>Streptomycetaceae</taxon>
        <taxon>Streptomyces</taxon>
    </lineage>
</organism>
<dbReference type="Pfam" id="PF01474">
    <property type="entry name" value="DAHP_synth_2"/>
    <property type="match status" value="2"/>
</dbReference>
<comment type="similarity">
    <text evidence="1 4">Belongs to the class-II DAHP synthase family.</text>
</comment>
<dbReference type="GO" id="GO:0009073">
    <property type="term" value="P:aromatic amino acid family biosynthetic process"/>
    <property type="evidence" value="ECO:0007669"/>
    <property type="project" value="UniProtKB-KW"/>
</dbReference>
<dbReference type="EC" id="2.5.1.54" evidence="4"/>
<protein>
    <recommendedName>
        <fullName evidence="4">Phospho-2-dehydro-3-deoxyheptonate aldolase</fullName>
        <ecNumber evidence="4">2.5.1.54</ecNumber>
    </recommendedName>
</protein>
<keyword evidence="2 4" id="KW-0808">Transferase</keyword>
<comment type="cofactor">
    <cofactor evidence="3">
        <name>Mn(2+)</name>
        <dbReference type="ChEBI" id="CHEBI:29035"/>
    </cofactor>
    <cofactor evidence="3">
        <name>Co(2+)</name>
        <dbReference type="ChEBI" id="CHEBI:48828"/>
    </cofactor>
    <cofactor evidence="3">
        <name>Cd(2+)</name>
        <dbReference type="ChEBI" id="CHEBI:48775"/>
    </cofactor>
    <text evidence="3">Binds 1 divalent cation per subunit. The enzyme is active with manganese, cobalt or cadmium ions.</text>
</comment>
<dbReference type="EMBL" id="CP163439">
    <property type="protein sequence ID" value="XDQ38286.1"/>
    <property type="molecule type" value="Genomic_DNA"/>
</dbReference>
<dbReference type="InterPro" id="IPR013785">
    <property type="entry name" value="Aldolase_TIM"/>
</dbReference>
<dbReference type="SUPFAM" id="SSF51569">
    <property type="entry name" value="Aldolase"/>
    <property type="match status" value="1"/>
</dbReference>
<dbReference type="PANTHER" id="PTHR21337:SF0">
    <property type="entry name" value="PHOSPHO-2-DEHYDRO-3-DEOXYHEPTONATE ALDOLASE"/>
    <property type="match status" value="1"/>
</dbReference>
<gene>
    <name evidence="5" type="ORF">AB5J49_35745</name>
</gene>
<sequence length="354" mass="38771">MTPASVQGPGRGGRREGWAELVLPGEIRRLCEQMAAAARGEAFVLQAGDCAAEAAGDTGPRVVTGVRTLLQAALVLTYGTQVPVTKICRLPAHLDDAPAPCGLPRTHAGSATMLNTVRAMTREASVADVRQVHQWNQQFVRTTAVGARYAELARRIDRVMRFMAAWDFDDTRLRTTAIFAGRQLPLHDYECPQLCREKDDDGVPWDLSSHFLWLGEGTRNMNGPHIAIAESVANPLGLEIGPDTLPEEAVECVRRLDPHFQPGRVTLMSGMGSGRVRDVLPPIVEKVTASGHQVVWQCDPMRENSPLFHVAAEVRGFFEVHRRLGTYPGGIRLDLTDENAAMELAFLIAETLRG</sequence>
<keyword evidence="3" id="KW-0104">Cadmium</keyword>
<name>A0AB39Q7J9_9ACTN</name>
<dbReference type="Gene3D" id="3.20.20.70">
    <property type="entry name" value="Aldolase class I"/>
    <property type="match status" value="1"/>
</dbReference>
<keyword evidence="4" id="KW-0028">Amino-acid biosynthesis</keyword>
<accession>A0AB39Q7J9</accession>
<feature type="binding site" evidence="3">
    <location>
        <position position="50"/>
    </location>
    <ligand>
        <name>Mn(2+)</name>
        <dbReference type="ChEBI" id="CHEBI:29035"/>
    </ligand>
</feature>
<dbReference type="RefSeq" id="WP_369172984.1">
    <property type="nucleotide sequence ID" value="NZ_CP163439.1"/>
</dbReference>
<dbReference type="GO" id="GO:0003849">
    <property type="term" value="F:3-deoxy-7-phosphoheptulonate synthase activity"/>
    <property type="evidence" value="ECO:0007669"/>
    <property type="project" value="UniProtKB-EC"/>
</dbReference>
<comment type="catalytic activity">
    <reaction evidence="4">
        <text>D-erythrose 4-phosphate + phosphoenolpyruvate + H2O = 7-phospho-2-dehydro-3-deoxy-D-arabino-heptonate + phosphate</text>
        <dbReference type="Rhea" id="RHEA:14717"/>
        <dbReference type="ChEBI" id="CHEBI:15377"/>
        <dbReference type="ChEBI" id="CHEBI:16897"/>
        <dbReference type="ChEBI" id="CHEBI:43474"/>
        <dbReference type="ChEBI" id="CHEBI:58394"/>
        <dbReference type="ChEBI" id="CHEBI:58702"/>
        <dbReference type="EC" id="2.5.1.54"/>
    </reaction>
</comment>
<evidence type="ECO:0000313" key="5">
    <source>
        <dbReference type="EMBL" id="XDQ38286.1"/>
    </source>
</evidence>
<feature type="binding site" evidence="3">
    <location>
        <position position="89"/>
    </location>
    <ligand>
        <name>phosphoenolpyruvate</name>
        <dbReference type="ChEBI" id="CHEBI:58702"/>
    </ligand>
</feature>
<evidence type="ECO:0000256" key="1">
    <source>
        <dbReference type="ARBA" id="ARBA00008911"/>
    </source>
</evidence>
<keyword evidence="3" id="KW-0170">Cobalt</keyword>
<dbReference type="GO" id="GO:0008652">
    <property type="term" value="P:amino acid biosynthetic process"/>
    <property type="evidence" value="ECO:0007669"/>
    <property type="project" value="UniProtKB-KW"/>
</dbReference>
<evidence type="ECO:0000256" key="4">
    <source>
        <dbReference type="RuleBase" id="RU363071"/>
    </source>
</evidence>
<dbReference type="AlphaFoldDB" id="A0AB39Q7J9"/>
<dbReference type="InterPro" id="IPR002480">
    <property type="entry name" value="DAHP_synth_2"/>
</dbReference>
<reference evidence="5" key="1">
    <citation type="submission" date="2024-07" db="EMBL/GenBank/DDBJ databases">
        <authorList>
            <person name="Yu S.T."/>
        </authorList>
    </citation>
    <scope>NUCLEOTIDE SEQUENCE</scope>
    <source>
        <strain evidence="5">R28</strain>
    </source>
</reference>
<keyword evidence="4" id="KW-0057">Aromatic amino acid biosynthesis</keyword>
<dbReference type="PANTHER" id="PTHR21337">
    <property type="entry name" value="PHOSPHO-2-DEHYDRO-3-DEOXYHEPTONATE ALDOLASE 1, 2"/>
    <property type="match status" value="1"/>
</dbReference>
<evidence type="ECO:0000256" key="3">
    <source>
        <dbReference type="PIRSR" id="PIRSR602480-1"/>
    </source>
</evidence>
<keyword evidence="3" id="KW-0464">Manganese</keyword>
<comment type="pathway">
    <text evidence="4">Metabolic intermediate biosynthesis; chorismate biosynthesis; chorismate from D-erythrose 4-phosphate and phosphoenolpyruvate: step 1/7.</text>
</comment>